<dbReference type="InterPro" id="IPR011025">
    <property type="entry name" value="GproteinA_insert"/>
</dbReference>
<dbReference type="PROSITE" id="PS51882">
    <property type="entry name" value="G_ALPHA"/>
    <property type="match status" value="1"/>
</dbReference>
<keyword evidence="1" id="KW-0547">Nucleotide-binding</keyword>
<dbReference type="Gene3D" id="3.40.50.300">
    <property type="entry name" value="P-loop containing nucleotide triphosphate hydrolases"/>
    <property type="match status" value="2"/>
</dbReference>
<evidence type="ECO:0000256" key="1">
    <source>
        <dbReference type="ARBA" id="ARBA00022741"/>
    </source>
</evidence>
<organism evidence="5 6">
    <name type="scientific">Mycena chlorophos</name>
    <name type="common">Agaric fungus</name>
    <name type="synonym">Agaricus chlorophos</name>
    <dbReference type="NCBI Taxonomy" id="658473"/>
    <lineage>
        <taxon>Eukaryota</taxon>
        <taxon>Fungi</taxon>
        <taxon>Dikarya</taxon>
        <taxon>Basidiomycota</taxon>
        <taxon>Agaricomycotina</taxon>
        <taxon>Agaricomycetes</taxon>
        <taxon>Agaricomycetidae</taxon>
        <taxon>Agaricales</taxon>
        <taxon>Marasmiineae</taxon>
        <taxon>Mycenaceae</taxon>
        <taxon>Mycena</taxon>
    </lineage>
</organism>
<gene>
    <name evidence="5" type="ORF">MCHLO_14283</name>
</gene>
<dbReference type="PANTHER" id="PTHR10218:SF360">
    <property type="entry name" value="GUANINE NUCLEOTIDE-BINDING PROTEIN SUBUNIT ALPHA HOMOLOG"/>
    <property type="match status" value="1"/>
</dbReference>
<dbReference type="SUPFAM" id="SSF47895">
    <property type="entry name" value="Transducin (alpha subunit), insertion domain"/>
    <property type="match status" value="1"/>
</dbReference>
<accession>A0ABQ0M3B5</accession>
<feature type="region of interest" description="Disordered" evidence="4">
    <location>
        <begin position="159"/>
        <end position="181"/>
    </location>
</feature>
<keyword evidence="3" id="KW-0807">Transducer</keyword>
<evidence type="ECO:0000256" key="2">
    <source>
        <dbReference type="ARBA" id="ARBA00023134"/>
    </source>
</evidence>
<dbReference type="SUPFAM" id="SSF52540">
    <property type="entry name" value="P-loop containing nucleoside triphosphate hydrolases"/>
    <property type="match status" value="1"/>
</dbReference>
<dbReference type="Pfam" id="PF00503">
    <property type="entry name" value="G-alpha"/>
    <property type="match status" value="1"/>
</dbReference>
<evidence type="ECO:0000313" key="5">
    <source>
        <dbReference type="EMBL" id="GAT57775.1"/>
    </source>
</evidence>
<sequence>MAGGVDIDPLTQALAPPPGETPAEREARLLREREAKKRSDLIDQELNRQRAAEKKANKPVKILLLGQSESGKSTTLKNFQLINSSKAFKAELGSWRAVVHLNIVRSIRLVLNALAEAEAAASSPPGPDDPVYPPLTPELRALKMRLLPLQQVEAALLGKLTPGGKSRSTETPDDLPAPTEVSVHSAAPWKNAFSKMMNNVRSSVDGPETTEPQDSKDARQLLQACSEDMIRLWNDPLVKQVLEVHRLRLQDMAISSMWIGRSHIHAVGSFLDSIERVTDLTYEPTDDDVLKARLKTLGVSEHHFNLKAGNMVPQDWVVYDVGGARSLRHAWRVLWSHSHELLLAEDESVNRLEDSILLWKMIVSSPMLKKTSLILFLNKCDILRAKLESGQKFNEYVVSYGDRPNDFEHTSQYMKKKFMMIAKQFSPEARSFYTYFTSVTDSQSTSDILGSVRDMLVRQNLSRSRLV</sequence>
<proteinExistence type="predicted"/>
<dbReference type="PANTHER" id="PTHR10218">
    <property type="entry name" value="GTP-BINDING PROTEIN ALPHA SUBUNIT"/>
    <property type="match status" value="1"/>
</dbReference>
<dbReference type="PRINTS" id="PR00318">
    <property type="entry name" value="GPROTEINA"/>
</dbReference>
<dbReference type="Proteomes" id="UP000815677">
    <property type="component" value="Unassembled WGS sequence"/>
</dbReference>
<keyword evidence="2" id="KW-0342">GTP-binding</keyword>
<evidence type="ECO:0000313" key="6">
    <source>
        <dbReference type="Proteomes" id="UP000815677"/>
    </source>
</evidence>
<protein>
    <recommendedName>
        <fullName evidence="7">G-alpha-domain-containing protein</fullName>
    </recommendedName>
</protein>
<name>A0ABQ0M3B5_MYCCL</name>
<reference evidence="5" key="1">
    <citation type="submission" date="2014-09" db="EMBL/GenBank/DDBJ databases">
        <title>Genome sequence of the luminous mushroom Mycena chlorophos for searching fungal bioluminescence genes.</title>
        <authorList>
            <person name="Tanaka Y."/>
            <person name="Kasuga D."/>
            <person name="Oba Y."/>
            <person name="Hase S."/>
            <person name="Sato K."/>
            <person name="Oba Y."/>
            <person name="Sakakibara Y."/>
        </authorList>
    </citation>
    <scope>NUCLEOTIDE SEQUENCE</scope>
</reference>
<dbReference type="InterPro" id="IPR027417">
    <property type="entry name" value="P-loop_NTPase"/>
</dbReference>
<dbReference type="SMART" id="SM00275">
    <property type="entry name" value="G_alpha"/>
    <property type="match status" value="1"/>
</dbReference>
<evidence type="ECO:0008006" key="7">
    <source>
        <dbReference type="Google" id="ProtNLM"/>
    </source>
</evidence>
<dbReference type="InterPro" id="IPR001019">
    <property type="entry name" value="Gprotein_alpha_su"/>
</dbReference>
<evidence type="ECO:0000256" key="3">
    <source>
        <dbReference type="ARBA" id="ARBA00023224"/>
    </source>
</evidence>
<evidence type="ECO:0000256" key="4">
    <source>
        <dbReference type="SAM" id="MobiDB-lite"/>
    </source>
</evidence>
<keyword evidence="6" id="KW-1185">Reference proteome</keyword>
<dbReference type="Gene3D" id="1.10.400.10">
    <property type="entry name" value="GI Alpha 1, domain 2-like"/>
    <property type="match status" value="1"/>
</dbReference>
<dbReference type="EMBL" id="DF849506">
    <property type="protein sequence ID" value="GAT57775.1"/>
    <property type="molecule type" value="Genomic_DNA"/>
</dbReference>
<feature type="region of interest" description="Disordered" evidence="4">
    <location>
        <begin position="1"/>
        <end position="24"/>
    </location>
</feature>